<organism evidence="3 4">
    <name type="scientific">Meganyctiphanes norvegica</name>
    <name type="common">Northern krill</name>
    <name type="synonym">Thysanopoda norvegica</name>
    <dbReference type="NCBI Taxonomy" id="48144"/>
    <lineage>
        <taxon>Eukaryota</taxon>
        <taxon>Metazoa</taxon>
        <taxon>Ecdysozoa</taxon>
        <taxon>Arthropoda</taxon>
        <taxon>Crustacea</taxon>
        <taxon>Multicrustacea</taxon>
        <taxon>Malacostraca</taxon>
        <taxon>Eumalacostraca</taxon>
        <taxon>Eucarida</taxon>
        <taxon>Euphausiacea</taxon>
        <taxon>Euphausiidae</taxon>
        <taxon>Meganyctiphanes</taxon>
    </lineage>
</organism>
<comment type="caution">
    <text evidence="3">The sequence shown here is derived from an EMBL/GenBank/DDBJ whole genome shotgun (WGS) entry which is preliminary data.</text>
</comment>
<feature type="region of interest" description="Disordered" evidence="2">
    <location>
        <begin position="487"/>
        <end position="512"/>
    </location>
</feature>
<reference evidence="3 4" key="1">
    <citation type="submission" date="2024-05" db="EMBL/GenBank/DDBJ databases">
        <authorList>
            <person name="Wallberg A."/>
        </authorList>
    </citation>
    <scope>NUCLEOTIDE SEQUENCE [LARGE SCALE GENOMIC DNA]</scope>
</reference>
<evidence type="ECO:0000313" key="3">
    <source>
        <dbReference type="EMBL" id="CAL4165141.1"/>
    </source>
</evidence>
<keyword evidence="4" id="KW-1185">Reference proteome</keyword>
<dbReference type="AlphaFoldDB" id="A0AAV2S8N3"/>
<protein>
    <recommendedName>
        <fullName evidence="5">Disks large-associated protein 1</fullName>
    </recommendedName>
</protein>
<sequence>MPVPLLPSVQAPSVDSIGTCSLDVNATSTLSPATMAHLKGYTKKNKKEILFSCRLICNLPPVTPVRPILKPVPLTDPGGVPDAVRSYKPPSYLGISCAVSGYSNINRYDSVLREGFRSRDASPARLAFSRSRDSSPMRPEWRVYDPLGQRTSPQATAAKIKELKEQLAKCARELPTFERQGRQGSTRRRDERSFQVRSVSVDRGYLTKASEMNGNATMSSVHNGGPRVHLVEIDMNDSNSRKSNNYEYSFERRIIRDGKFEAKESMNYSSNNKSDVIDSPNTKSFIQSRIERLYGPSALAAGFHCRRSTLEKERQNSPKPLIPTHDTQKENGGEVWDPETPPEGMPSVFRHLRPEFRTQLPVRRLGRRNSRDSPIKEGRQIPIQIESTPPSTPEVDIPLVPLPQDIINRSSNINNNNIIDIQKMKLLNGENGCVDVRDSKINNIPAKQNGNACMKDNAVHPVNENGDSSEVVSSNLRTISVNSVNGVSETSHLNGDTVDDQPIKDSKKTPDSFTSKKVVKDGHYFLKVVAEEVARIEIEVAKIETDFEPNNEKVTEEVRGKVLAGIGKAKLLISQKIKQFCGLCHKNIAADPSEEFPTTLDDLAGFWDMVYIQVEDIWANIKAIHTLRDNNWVEVKVVSDKTDSARTTQRKSSRPKKVSTEKSEEIKARDEARKKMMEERRRAMKEAMKAKKAQVEAQKTENTDAVEMFVPES</sequence>
<gene>
    <name evidence="3" type="ORF">MNOR_LOCUS33223</name>
</gene>
<dbReference type="InterPro" id="IPR005026">
    <property type="entry name" value="SAPAP"/>
</dbReference>
<proteinExistence type="inferred from homology"/>
<dbReference type="PANTHER" id="PTHR12353:SF31">
    <property type="entry name" value="LD44824P"/>
    <property type="match status" value="1"/>
</dbReference>
<feature type="compositionally biased region" description="Basic and acidic residues" evidence="2">
    <location>
        <begin position="501"/>
        <end position="510"/>
    </location>
</feature>
<accession>A0AAV2S8N3</accession>
<feature type="non-terminal residue" evidence="3">
    <location>
        <position position="713"/>
    </location>
</feature>
<feature type="region of interest" description="Disordered" evidence="2">
    <location>
        <begin position="310"/>
        <end position="340"/>
    </location>
</feature>
<evidence type="ECO:0000256" key="1">
    <source>
        <dbReference type="ARBA" id="ARBA00008839"/>
    </source>
</evidence>
<dbReference type="EMBL" id="CAXKWB010047295">
    <property type="protein sequence ID" value="CAL4165141.1"/>
    <property type="molecule type" value="Genomic_DNA"/>
</dbReference>
<dbReference type="PANTHER" id="PTHR12353">
    <property type="entry name" value="DISKS LARGE-ASSOCIATED PROTEIN DAP SAP90/PSD-95-ASSOCIATED PROTEIN"/>
    <property type="match status" value="1"/>
</dbReference>
<dbReference type="GO" id="GO:0060090">
    <property type="term" value="F:molecular adaptor activity"/>
    <property type="evidence" value="ECO:0007669"/>
    <property type="project" value="TreeGrafter"/>
</dbReference>
<feature type="region of interest" description="Disordered" evidence="2">
    <location>
        <begin position="639"/>
        <end position="713"/>
    </location>
</feature>
<evidence type="ECO:0000256" key="2">
    <source>
        <dbReference type="SAM" id="MobiDB-lite"/>
    </source>
</evidence>
<feature type="compositionally biased region" description="Basic and acidic residues" evidence="2">
    <location>
        <begin position="130"/>
        <end position="143"/>
    </location>
</feature>
<feature type="region of interest" description="Disordered" evidence="2">
    <location>
        <begin position="127"/>
        <end position="147"/>
    </location>
</feature>
<evidence type="ECO:0008006" key="5">
    <source>
        <dbReference type="Google" id="ProtNLM"/>
    </source>
</evidence>
<feature type="compositionally biased region" description="Basic residues" evidence="2">
    <location>
        <begin position="648"/>
        <end position="657"/>
    </location>
</feature>
<dbReference type="Proteomes" id="UP001497623">
    <property type="component" value="Unassembled WGS sequence"/>
</dbReference>
<dbReference type="Pfam" id="PF03359">
    <property type="entry name" value="GKAP"/>
    <property type="match status" value="1"/>
</dbReference>
<name>A0AAV2S8N3_MEGNR</name>
<comment type="similarity">
    <text evidence="1">Belongs to the SAPAP family.</text>
</comment>
<evidence type="ECO:0000313" key="4">
    <source>
        <dbReference type="Proteomes" id="UP001497623"/>
    </source>
</evidence>
<dbReference type="GO" id="GO:0099572">
    <property type="term" value="C:postsynaptic specialization"/>
    <property type="evidence" value="ECO:0007669"/>
    <property type="project" value="TreeGrafter"/>
</dbReference>
<feature type="compositionally biased region" description="Basic and acidic residues" evidence="2">
    <location>
        <begin position="658"/>
        <end position="689"/>
    </location>
</feature>
<dbReference type="GO" id="GO:0023052">
    <property type="term" value="P:signaling"/>
    <property type="evidence" value="ECO:0007669"/>
    <property type="project" value="InterPro"/>
</dbReference>
<dbReference type="GO" id="GO:0098978">
    <property type="term" value="C:glutamatergic synapse"/>
    <property type="evidence" value="ECO:0007669"/>
    <property type="project" value="TreeGrafter"/>
</dbReference>